<organism evidence="3 4">
    <name type="scientific">Heliomicrobium gestii</name>
    <name type="common">Heliobacterium gestii</name>
    <dbReference type="NCBI Taxonomy" id="2699"/>
    <lineage>
        <taxon>Bacteria</taxon>
        <taxon>Bacillati</taxon>
        <taxon>Bacillota</taxon>
        <taxon>Clostridia</taxon>
        <taxon>Eubacteriales</taxon>
        <taxon>Heliobacteriaceae</taxon>
        <taxon>Heliomicrobium</taxon>
    </lineage>
</organism>
<dbReference type="RefSeq" id="WP_161260055.1">
    <property type="nucleotide sequence ID" value="NZ_JAFBDC010000001.1"/>
</dbReference>
<evidence type="ECO:0000256" key="1">
    <source>
        <dbReference type="SAM" id="SignalP"/>
    </source>
</evidence>
<dbReference type="SUPFAM" id="SSF55383">
    <property type="entry name" value="Copper amine oxidase, domain N"/>
    <property type="match status" value="1"/>
</dbReference>
<comment type="caution">
    <text evidence="3">The sequence shown here is derived from an EMBL/GenBank/DDBJ whole genome shotgun (WGS) entry which is preliminary data.</text>
</comment>
<feature type="signal peptide" evidence="1">
    <location>
        <begin position="1"/>
        <end position="28"/>
    </location>
</feature>
<gene>
    <name evidence="3" type="ORF">GTO89_00245</name>
</gene>
<keyword evidence="1" id="KW-0732">Signal</keyword>
<proteinExistence type="predicted"/>
<dbReference type="EMBL" id="WXEX01000001">
    <property type="protein sequence ID" value="MZP41461.1"/>
    <property type="molecule type" value="Genomic_DNA"/>
</dbReference>
<reference evidence="3 4" key="1">
    <citation type="submission" date="2020-01" db="EMBL/GenBank/DDBJ databases">
        <title>Whole genome sequence of Heliobacterium gestii DSM 11169.</title>
        <authorList>
            <person name="Kyndt J.A."/>
            <person name="Meyer T.E."/>
        </authorList>
    </citation>
    <scope>NUCLEOTIDE SEQUENCE [LARGE SCALE GENOMIC DNA]</scope>
    <source>
        <strain evidence="3 4">DSM 11169</strain>
    </source>
</reference>
<evidence type="ECO:0000259" key="2">
    <source>
        <dbReference type="Pfam" id="PF07833"/>
    </source>
</evidence>
<dbReference type="Gene3D" id="3.30.457.10">
    <property type="entry name" value="Copper amine oxidase-like, N-terminal domain"/>
    <property type="match status" value="1"/>
</dbReference>
<dbReference type="InterPro" id="IPR012854">
    <property type="entry name" value="Cu_amine_oxidase-like_N"/>
</dbReference>
<dbReference type="Pfam" id="PF07833">
    <property type="entry name" value="Cu_amine_oxidN1"/>
    <property type="match status" value="1"/>
</dbReference>
<dbReference type="AlphaFoldDB" id="A0A845L784"/>
<dbReference type="Proteomes" id="UP000471031">
    <property type="component" value="Unassembled WGS sequence"/>
</dbReference>
<evidence type="ECO:0000313" key="3">
    <source>
        <dbReference type="EMBL" id="MZP41461.1"/>
    </source>
</evidence>
<accession>A0A845L784</accession>
<name>A0A845L784_HELGE</name>
<feature type="domain" description="Copper amine oxidase-like N-terminal" evidence="2">
    <location>
        <begin position="47"/>
        <end position="95"/>
    </location>
</feature>
<sequence length="302" mass="34445">MRIIIRKTCFVAVVLSLMFSLSSEWSEAQLAAPSGRNGAEPQPVIVLNGLPMEFVPRPRIERGYVLAPLRPLAEALGADVTYDNKKRKVVIRRDNLCLEVQAPPLNQKWWPWERGNRVSGKIEDSRMLVPVYWLGRHLGDGWTWDKQTETGYLRGGSPWRDEDYLAFTRWAEILWMRVAAKDNAKLLKERGLEPPPAMRREEELQHFLGAYWSRDNVQSLWQSRYGGKEAAAVSKMGNDGIIDATAVHSWRVASRTPEEILVEGYLPGQGKYRFTGQKVTYVLRPDNRGALKIQERRVGASS</sequence>
<protein>
    <recommendedName>
        <fullName evidence="2">Copper amine oxidase-like N-terminal domain-containing protein</fullName>
    </recommendedName>
</protein>
<feature type="chain" id="PRO_5032711569" description="Copper amine oxidase-like N-terminal domain-containing protein" evidence="1">
    <location>
        <begin position="29"/>
        <end position="302"/>
    </location>
</feature>
<keyword evidence="4" id="KW-1185">Reference proteome</keyword>
<dbReference type="OrthoDB" id="1786269at2"/>
<dbReference type="InterPro" id="IPR036582">
    <property type="entry name" value="Mao_N_sf"/>
</dbReference>
<evidence type="ECO:0000313" key="4">
    <source>
        <dbReference type="Proteomes" id="UP000471031"/>
    </source>
</evidence>